<proteinExistence type="predicted"/>
<reference evidence="1" key="1">
    <citation type="submission" date="2016-03" db="EMBL/GenBank/DDBJ databases">
        <title>Mechanisms controlling the formation of the plant cell surface in tip-growing cells are functionally conserved among land plants.</title>
        <authorList>
            <person name="Honkanen S."/>
            <person name="Jones V.A."/>
            <person name="Morieri G."/>
            <person name="Champion C."/>
            <person name="Hetherington A.J."/>
            <person name="Kelly S."/>
            <person name="Saint-Marcoux D."/>
            <person name="Proust H."/>
            <person name="Prescott H."/>
            <person name="Dolan L."/>
        </authorList>
    </citation>
    <scope>NUCLEOTIDE SEQUENCE [LARGE SCALE GENOMIC DNA]</scope>
    <source>
        <tissue evidence="1">Whole gametophyte</tissue>
    </source>
</reference>
<dbReference type="AlphaFoldDB" id="A0A176WHU8"/>
<comment type="caution">
    <text evidence="1">The sequence shown here is derived from an EMBL/GenBank/DDBJ whole genome shotgun (WGS) entry which is preliminary data.</text>
</comment>
<protein>
    <submittedName>
        <fullName evidence="1">Uncharacterized protein</fullName>
    </submittedName>
</protein>
<dbReference type="Proteomes" id="UP000077202">
    <property type="component" value="Unassembled WGS sequence"/>
</dbReference>
<name>A0A176WHU8_MARPO</name>
<evidence type="ECO:0000313" key="1">
    <source>
        <dbReference type="EMBL" id="OAE32659.1"/>
    </source>
</evidence>
<organism evidence="1 2">
    <name type="scientific">Marchantia polymorpha subsp. ruderalis</name>
    <dbReference type="NCBI Taxonomy" id="1480154"/>
    <lineage>
        <taxon>Eukaryota</taxon>
        <taxon>Viridiplantae</taxon>
        <taxon>Streptophyta</taxon>
        <taxon>Embryophyta</taxon>
        <taxon>Marchantiophyta</taxon>
        <taxon>Marchantiopsida</taxon>
        <taxon>Marchantiidae</taxon>
        <taxon>Marchantiales</taxon>
        <taxon>Marchantiaceae</taxon>
        <taxon>Marchantia</taxon>
    </lineage>
</organism>
<evidence type="ECO:0000313" key="2">
    <source>
        <dbReference type="Proteomes" id="UP000077202"/>
    </source>
</evidence>
<gene>
    <name evidence="1" type="ORF">AXG93_632s1090</name>
</gene>
<sequence>MSAAAAIFDGKGLPVPHESLAPLLTYGGNGVRDPHPEIIATFPAAQQPLLLVGFSSSVVWVTTRFELSTDASWTRAKWSVMLMMMMRIQDIRTKPVDPDRSPAKATTSTAVVLAAFSPIGLEASSLRSGKNFKFVLQKSIFWIEAGLFFEKCFLRWSLLLARMLRGQFGDLEGTRRNTKVGQRLLDDRIVKYLASQD</sequence>
<dbReference type="EMBL" id="LVLJ01000758">
    <property type="protein sequence ID" value="OAE32659.1"/>
    <property type="molecule type" value="Genomic_DNA"/>
</dbReference>
<keyword evidence="2" id="KW-1185">Reference proteome</keyword>
<accession>A0A176WHU8</accession>